<dbReference type="PANTHER" id="PTHR38009:SF1">
    <property type="entry name" value="CONSERVED HYPOTHETICAL PHAGE TAIL PROTEIN"/>
    <property type="match status" value="1"/>
</dbReference>
<feature type="region of interest" description="Disordered" evidence="1">
    <location>
        <begin position="182"/>
        <end position="204"/>
    </location>
</feature>
<organism evidence="2 3">
    <name type="scientific">Limnoraphis robusta CCNP1315</name>
    <dbReference type="NCBI Taxonomy" id="3110306"/>
    <lineage>
        <taxon>Bacteria</taxon>
        <taxon>Bacillati</taxon>
        <taxon>Cyanobacteriota</taxon>
        <taxon>Cyanophyceae</taxon>
        <taxon>Oscillatoriophycideae</taxon>
        <taxon>Oscillatoriales</taxon>
        <taxon>Sirenicapillariaceae</taxon>
        <taxon>Limnoraphis</taxon>
    </lineage>
</organism>
<dbReference type="InterPro" id="IPR011747">
    <property type="entry name" value="CHP02241"/>
</dbReference>
<gene>
    <name evidence="2" type="ORF">VB854_13445</name>
</gene>
<dbReference type="Proteomes" id="UP001301728">
    <property type="component" value="Unassembled WGS sequence"/>
</dbReference>
<protein>
    <submittedName>
        <fullName evidence="2">Phage tail protein</fullName>
    </submittedName>
</protein>
<accession>A0ABU5TYC4</accession>
<reference evidence="2 3" key="1">
    <citation type="submission" date="2023-12" db="EMBL/GenBank/DDBJ databases">
        <title>Baltic Sea Cyanobacteria.</title>
        <authorList>
            <person name="Delbaje E."/>
            <person name="Fewer D.P."/>
            <person name="Shishido T.K."/>
        </authorList>
    </citation>
    <scope>NUCLEOTIDE SEQUENCE [LARGE SCALE GENOMIC DNA]</scope>
    <source>
        <strain evidence="2 3">CCNP 1315</strain>
    </source>
</reference>
<dbReference type="RefSeq" id="WP_323273120.1">
    <property type="nucleotide sequence ID" value="NZ_JAYGHT010000072.1"/>
</dbReference>
<comment type="caution">
    <text evidence="2">The sequence shown here is derived from an EMBL/GenBank/DDBJ whole genome shotgun (WGS) entry which is preliminary data.</text>
</comment>
<dbReference type="InterPro" id="IPR010667">
    <property type="entry name" value="Phage_T4_Gp19"/>
</dbReference>
<keyword evidence="3" id="KW-1185">Reference proteome</keyword>
<evidence type="ECO:0000256" key="1">
    <source>
        <dbReference type="SAM" id="MobiDB-lite"/>
    </source>
</evidence>
<dbReference type="Pfam" id="PF06841">
    <property type="entry name" value="Phage_T4_gp19"/>
    <property type="match status" value="1"/>
</dbReference>
<feature type="compositionally biased region" description="Polar residues" evidence="1">
    <location>
        <begin position="182"/>
        <end position="198"/>
    </location>
</feature>
<dbReference type="EMBL" id="JAYGHT010000072">
    <property type="protein sequence ID" value="MEA5519947.1"/>
    <property type="molecule type" value="Genomic_DNA"/>
</dbReference>
<name>A0ABU5TYC4_9CYAN</name>
<evidence type="ECO:0000313" key="3">
    <source>
        <dbReference type="Proteomes" id="UP001301728"/>
    </source>
</evidence>
<dbReference type="PANTHER" id="PTHR38009">
    <property type="entry name" value="CONSERVED HYPOTHETICAL PHAGE TAIL PROTEIN"/>
    <property type="match status" value="1"/>
</dbReference>
<proteinExistence type="predicted"/>
<dbReference type="NCBIfam" id="TIGR02241">
    <property type="entry name" value="conserved hypothetical phage tail region protein"/>
    <property type="match status" value="1"/>
</dbReference>
<evidence type="ECO:0000313" key="2">
    <source>
        <dbReference type="EMBL" id="MEA5519947.1"/>
    </source>
</evidence>
<sequence length="204" mass="22675">MKMNRQEPSAYELNYVTANRFYVEIDSQISACFSECSGLGINIKRETYNEGGVNDQQRIILGQAEFTEVTLKRGITNDLTFLNWIEKVLQEPKKIRLNVTLLLFNQEGETMQSWTMIGSVPVGWKAPSFQADSNTVAIEELTLAYEGLTINKGGSLGQQTGGFNPSSPLTRGNSGYFASDLTNVGTQPFNQASQTNSNTRKKRI</sequence>